<dbReference type="HAMAP" id="MF_00134_B">
    <property type="entry name" value="IGPS_B"/>
    <property type="match status" value="1"/>
</dbReference>
<dbReference type="GO" id="GO:0004425">
    <property type="term" value="F:indole-3-glycerol-phosphate synthase activity"/>
    <property type="evidence" value="ECO:0007669"/>
    <property type="project" value="UniProtKB-EC"/>
</dbReference>
<dbReference type="AlphaFoldDB" id="A0A644TZG0"/>
<reference evidence="11" key="1">
    <citation type="submission" date="2019-08" db="EMBL/GenBank/DDBJ databases">
        <authorList>
            <person name="Kucharzyk K."/>
            <person name="Murdoch R.W."/>
            <person name="Higgins S."/>
            <person name="Loffler F."/>
        </authorList>
    </citation>
    <scope>NUCLEOTIDE SEQUENCE</scope>
</reference>
<evidence type="ECO:0000256" key="2">
    <source>
        <dbReference type="ARBA" id="ARBA00004696"/>
    </source>
</evidence>
<keyword evidence="6" id="KW-0822">Tryptophan biosynthesis</keyword>
<evidence type="ECO:0000256" key="8">
    <source>
        <dbReference type="ARBA" id="ARBA00023239"/>
    </source>
</evidence>
<accession>A0A644TZG0</accession>
<evidence type="ECO:0000313" key="10">
    <source>
        <dbReference type="EMBL" id="MPL58313.1"/>
    </source>
</evidence>
<evidence type="ECO:0000256" key="4">
    <source>
        <dbReference type="ARBA" id="ARBA00022605"/>
    </source>
</evidence>
<keyword evidence="7" id="KW-0057">Aromatic amino acid biosynthesis</keyword>
<dbReference type="InterPro" id="IPR001468">
    <property type="entry name" value="Indole-3-GlycerolPSynthase_CS"/>
</dbReference>
<dbReference type="InterPro" id="IPR011060">
    <property type="entry name" value="RibuloseP-bd_barrel"/>
</dbReference>
<evidence type="ECO:0000313" key="11">
    <source>
        <dbReference type="EMBL" id="MPL72049.1"/>
    </source>
</evidence>
<dbReference type="EMBL" id="VSSQ01000063">
    <property type="protein sequence ID" value="MPL72049.1"/>
    <property type="molecule type" value="Genomic_DNA"/>
</dbReference>
<dbReference type="InterPro" id="IPR045186">
    <property type="entry name" value="Indole-3-glycerol_P_synth"/>
</dbReference>
<proteinExistence type="inferred from homology"/>
<comment type="caution">
    <text evidence="11">The sequence shown here is derived from an EMBL/GenBank/DDBJ whole genome shotgun (WGS) entry which is preliminary data.</text>
</comment>
<organism evidence="11">
    <name type="scientific">bioreactor metagenome</name>
    <dbReference type="NCBI Taxonomy" id="1076179"/>
    <lineage>
        <taxon>unclassified sequences</taxon>
        <taxon>metagenomes</taxon>
        <taxon>ecological metagenomes</taxon>
    </lineage>
</organism>
<evidence type="ECO:0000256" key="7">
    <source>
        <dbReference type="ARBA" id="ARBA00023141"/>
    </source>
</evidence>
<dbReference type="EC" id="4.1.1.48" evidence="3"/>
<evidence type="ECO:0000259" key="9">
    <source>
        <dbReference type="Pfam" id="PF00218"/>
    </source>
</evidence>
<dbReference type="NCBIfam" id="NF001377">
    <property type="entry name" value="PRK00278.2-4"/>
    <property type="match status" value="1"/>
</dbReference>
<dbReference type="Gene3D" id="3.20.20.70">
    <property type="entry name" value="Aldolase class I"/>
    <property type="match status" value="1"/>
</dbReference>
<keyword evidence="4" id="KW-0028">Amino-acid biosynthesis</keyword>
<dbReference type="CDD" id="cd00331">
    <property type="entry name" value="IGPS"/>
    <property type="match status" value="1"/>
</dbReference>
<evidence type="ECO:0000256" key="3">
    <source>
        <dbReference type="ARBA" id="ARBA00012362"/>
    </source>
</evidence>
<dbReference type="PROSITE" id="PS00614">
    <property type="entry name" value="IGPS"/>
    <property type="match status" value="1"/>
</dbReference>
<feature type="domain" description="Indole-3-glycerol phosphate synthase" evidence="9">
    <location>
        <begin position="3"/>
        <end position="262"/>
    </location>
</feature>
<dbReference type="PANTHER" id="PTHR22854:SF2">
    <property type="entry name" value="INDOLE-3-GLYCEROL-PHOSPHATE SYNTHASE"/>
    <property type="match status" value="1"/>
</dbReference>
<gene>
    <name evidence="11" type="primary">trpC_5</name>
    <name evidence="10" type="synonym">trpC_2</name>
    <name evidence="10" type="ORF">SDC9_03844</name>
    <name evidence="11" type="ORF">SDC9_17829</name>
</gene>
<evidence type="ECO:0000256" key="6">
    <source>
        <dbReference type="ARBA" id="ARBA00022822"/>
    </source>
</evidence>
<dbReference type="FunFam" id="3.20.20.70:FF:000024">
    <property type="entry name" value="Indole-3-glycerol phosphate synthase"/>
    <property type="match status" value="1"/>
</dbReference>
<dbReference type="PANTHER" id="PTHR22854">
    <property type="entry name" value="TRYPTOPHAN BIOSYNTHESIS PROTEIN"/>
    <property type="match status" value="1"/>
</dbReference>
<dbReference type="InterPro" id="IPR013798">
    <property type="entry name" value="Indole-3-glycerol_P_synth_dom"/>
</dbReference>
<dbReference type="GO" id="GO:0004640">
    <property type="term" value="F:phosphoribosylanthranilate isomerase activity"/>
    <property type="evidence" value="ECO:0007669"/>
    <property type="project" value="TreeGrafter"/>
</dbReference>
<dbReference type="EMBL" id="VSSQ01000006">
    <property type="protein sequence ID" value="MPL58313.1"/>
    <property type="molecule type" value="Genomic_DNA"/>
</dbReference>
<dbReference type="InterPro" id="IPR013785">
    <property type="entry name" value="Aldolase_TIM"/>
</dbReference>
<sequence length="267" mass="30247">MILEEILISTEKRLADKKENIPLKDLKKRLNNKFKNIKSESNYFEKALKEDKISFICEVKKASPSKGIICNDFDHVKIAKEYENAGASAISVLTEPKFFKGNDKYLSDIISNVNIPVLRKDFIIDEYMIYESKLLGASALLLIVSILEPKTLKKYIELSNSLNIFPLVETHNLDEINIAIDAGANIIGINNRNLKDFTVDVNNTINLQKYISDDLKKSLIIVSESGIKNSKDIKILNDNNIDSVLIGEFFMKNKDKKLAMDDLTSLI</sequence>
<dbReference type="UniPathway" id="UPA00035">
    <property type="reaction ID" value="UER00043"/>
</dbReference>
<comment type="pathway">
    <text evidence="2">Amino-acid biosynthesis; L-tryptophan biosynthesis; L-tryptophan from chorismate: step 4/5.</text>
</comment>
<keyword evidence="5" id="KW-0210">Decarboxylase</keyword>
<evidence type="ECO:0000256" key="5">
    <source>
        <dbReference type="ARBA" id="ARBA00022793"/>
    </source>
</evidence>
<dbReference type="SUPFAM" id="SSF51366">
    <property type="entry name" value="Ribulose-phoshate binding barrel"/>
    <property type="match status" value="1"/>
</dbReference>
<keyword evidence="8 11" id="KW-0456">Lyase</keyword>
<dbReference type="GO" id="GO:0000162">
    <property type="term" value="P:L-tryptophan biosynthetic process"/>
    <property type="evidence" value="ECO:0007669"/>
    <property type="project" value="UniProtKB-UniPathway"/>
</dbReference>
<comment type="catalytic activity">
    <reaction evidence="1">
        <text>1-(2-carboxyphenylamino)-1-deoxy-D-ribulose 5-phosphate + H(+) = (1S,2R)-1-C-(indol-3-yl)glycerol 3-phosphate + CO2 + H2O</text>
        <dbReference type="Rhea" id="RHEA:23476"/>
        <dbReference type="ChEBI" id="CHEBI:15377"/>
        <dbReference type="ChEBI" id="CHEBI:15378"/>
        <dbReference type="ChEBI" id="CHEBI:16526"/>
        <dbReference type="ChEBI" id="CHEBI:58613"/>
        <dbReference type="ChEBI" id="CHEBI:58866"/>
        <dbReference type="EC" id="4.1.1.48"/>
    </reaction>
</comment>
<evidence type="ECO:0000256" key="1">
    <source>
        <dbReference type="ARBA" id="ARBA00001633"/>
    </source>
</evidence>
<name>A0A644TZG0_9ZZZZ</name>
<protein>
    <recommendedName>
        <fullName evidence="3">indole-3-glycerol-phosphate synthase</fullName>
        <ecNumber evidence="3">4.1.1.48</ecNumber>
    </recommendedName>
</protein>
<dbReference type="Pfam" id="PF00218">
    <property type="entry name" value="IGPS"/>
    <property type="match status" value="1"/>
</dbReference>